<keyword evidence="2" id="KW-1185">Reference proteome</keyword>
<sequence length="605" mass="65750">MGGLFLGARSEPPGASVRGMEHDLESTIRHLRHSLTHEVGKPQFAASIVRTATQLAIGGLYDEALSLAAQTEALFQDPAHATDVYGEFFNAMVHAGQGHRRVARFGAPRWQEHLGIDPQHVTCADLARHFPATPVPRGPHLAREMFAGTCLDALDPVIEDTLAFPAPGTLFDEHLTAYARILWAVPGISHGITLPDWVTEDMEQLHFAAVFSDETSALENTPELVARATTTAASPRERSFWELSALMMVLLNRSPEHHPAAYDVAVRALPLVLHAGRGDEQQRTCYLLAYSMRMSLVADYGRTHALHSVLDYLVGLSTTRSGDYADAAGFHTVFSVGGRRIDAVALLHRAHEMLEADPGAVKDPAQARIDYHRSVALSFERLGCHASAGEAALRGAEVARTAGYVSAELDALTLAADNYWHAHDFDRALDTYNATHIGKDTRPGQRCAVLASGLRLVSIFSPEELAQHWPGSFGAYQAAVEAAVEDEEEQPAASRVCGMLLDDILPILIERQELARAHEFTSWAGKTFGGGVARTPVHATLQFEILSWQASVLAYSGMHDEAALVLESYWAGDPEREELALGGLRRFAANGASPAYQRVLDGLGF</sequence>
<gene>
    <name evidence="1" type="ORF">NCTC11862_01318</name>
</gene>
<name>A0A376CMH5_9CORY</name>
<protein>
    <submittedName>
        <fullName evidence="1">Uncharacterized protein</fullName>
    </submittedName>
</protein>
<evidence type="ECO:0000313" key="2">
    <source>
        <dbReference type="Proteomes" id="UP000254467"/>
    </source>
</evidence>
<dbReference type="AlphaFoldDB" id="A0A376CMH5"/>
<accession>A0A376CMH5</accession>
<dbReference type="Proteomes" id="UP000254467">
    <property type="component" value="Unassembled WGS sequence"/>
</dbReference>
<dbReference type="STRING" id="35756.GCA_001044155_00762"/>
<reference evidence="1 2" key="1">
    <citation type="submission" date="2018-06" db="EMBL/GenBank/DDBJ databases">
        <authorList>
            <consortium name="Pathogen Informatics"/>
            <person name="Doyle S."/>
        </authorList>
    </citation>
    <scope>NUCLEOTIDE SEQUENCE [LARGE SCALE GENOMIC DNA]</scope>
    <source>
        <strain evidence="1 2">NCTC11862</strain>
    </source>
</reference>
<organism evidence="1 2">
    <name type="scientific">Corynebacterium pilosum</name>
    <dbReference type="NCBI Taxonomy" id="35756"/>
    <lineage>
        <taxon>Bacteria</taxon>
        <taxon>Bacillati</taxon>
        <taxon>Actinomycetota</taxon>
        <taxon>Actinomycetes</taxon>
        <taxon>Mycobacteriales</taxon>
        <taxon>Corynebacteriaceae</taxon>
        <taxon>Corynebacterium</taxon>
    </lineage>
</organism>
<evidence type="ECO:0000313" key="1">
    <source>
        <dbReference type="EMBL" id="STC69523.1"/>
    </source>
</evidence>
<dbReference type="EMBL" id="UFXQ01000001">
    <property type="protein sequence ID" value="STC69523.1"/>
    <property type="molecule type" value="Genomic_DNA"/>
</dbReference>
<proteinExistence type="predicted"/>